<keyword evidence="7" id="KW-1185">Reference proteome</keyword>
<name>A0A8C6I547_MUSSI</name>
<evidence type="ECO:0000256" key="4">
    <source>
        <dbReference type="ARBA" id="ARBA00023315"/>
    </source>
</evidence>
<evidence type="ECO:0000256" key="2">
    <source>
        <dbReference type="ARBA" id="ARBA00022679"/>
    </source>
</evidence>
<dbReference type="Proteomes" id="UP000694415">
    <property type="component" value="Unplaced"/>
</dbReference>
<organism evidence="6 7">
    <name type="scientific">Mus spicilegus</name>
    <name type="common">Mound-building mouse</name>
    <dbReference type="NCBI Taxonomy" id="10103"/>
    <lineage>
        <taxon>Eukaryota</taxon>
        <taxon>Metazoa</taxon>
        <taxon>Chordata</taxon>
        <taxon>Craniata</taxon>
        <taxon>Vertebrata</taxon>
        <taxon>Euteleostomi</taxon>
        <taxon>Mammalia</taxon>
        <taxon>Eutheria</taxon>
        <taxon>Euarchontoglires</taxon>
        <taxon>Glires</taxon>
        <taxon>Rodentia</taxon>
        <taxon>Myomorpha</taxon>
        <taxon>Muroidea</taxon>
        <taxon>Muridae</taxon>
        <taxon>Murinae</taxon>
        <taxon>Mus</taxon>
        <taxon>Mus</taxon>
    </lineage>
</organism>
<evidence type="ECO:0000256" key="3">
    <source>
        <dbReference type="ARBA" id="ARBA00022990"/>
    </source>
</evidence>
<keyword evidence="4" id="KW-0012">Acyltransferase</keyword>
<dbReference type="SUPFAM" id="SSF53901">
    <property type="entry name" value="Thiolase-like"/>
    <property type="match status" value="1"/>
</dbReference>
<dbReference type="Gene3D" id="3.40.47.10">
    <property type="match status" value="1"/>
</dbReference>
<dbReference type="InterPro" id="IPR016039">
    <property type="entry name" value="Thiolase-like"/>
</dbReference>
<dbReference type="PANTHER" id="PTHR18919:SF107">
    <property type="entry name" value="ACETYL-COA ACETYLTRANSFERASE, CYTOSOLIC"/>
    <property type="match status" value="1"/>
</dbReference>
<evidence type="ECO:0000313" key="6">
    <source>
        <dbReference type="Ensembl" id="ENSMSIP00000032058.1"/>
    </source>
</evidence>
<keyword evidence="3" id="KW-0007">Acetylation</keyword>
<dbReference type="GO" id="GO:0016747">
    <property type="term" value="F:acyltransferase activity, transferring groups other than amino-acyl groups"/>
    <property type="evidence" value="ECO:0007669"/>
    <property type="project" value="InterPro"/>
</dbReference>
<dbReference type="PANTHER" id="PTHR18919">
    <property type="entry name" value="ACETYL-COA C-ACYLTRANSFERASE"/>
    <property type="match status" value="1"/>
</dbReference>
<evidence type="ECO:0000313" key="7">
    <source>
        <dbReference type="Proteomes" id="UP000694415"/>
    </source>
</evidence>
<proteinExistence type="inferred from homology"/>
<reference evidence="6" key="2">
    <citation type="submission" date="2025-09" db="UniProtKB">
        <authorList>
            <consortium name="Ensembl"/>
        </authorList>
    </citation>
    <scope>IDENTIFICATION</scope>
</reference>
<keyword evidence="2" id="KW-0808">Transferase</keyword>
<dbReference type="AlphaFoldDB" id="A0A8C6I547"/>
<dbReference type="Ensembl" id="ENSMSIT00000040443.1">
    <property type="protein sequence ID" value="ENSMSIP00000032058.1"/>
    <property type="gene ID" value="ENSMSIG00000026854.1"/>
</dbReference>
<dbReference type="Pfam" id="PF00108">
    <property type="entry name" value="Thiolase_N"/>
    <property type="match status" value="1"/>
</dbReference>
<reference evidence="6" key="1">
    <citation type="submission" date="2025-08" db="UniProtKB">
        <authorList>
            <consortium name="Ensembl"/>
        </authorList>
    </citation>
    <scope>IDENTIFICATION</scope>
</reference>
<protein>
    <recommendedName>
        <fullName evidence="5">Thiolase N-terminal domain-containing protein</fullName>
    </recommendedName>
</protein>
<accession>A0A8C6I547</accession>
<feature type="domain" description="Thiolase N-terminal" evidence="5">
    <location>
        <begin position="8"/>
        <end position="72"/>
    </location>
</feature>
<evidence type="ECO:0000256" key="1">
    <source>
        <dbReference type="ARBA" id="ARBA00010982"/>
    </source>
</evidence>
<sequence>MNTRSDPVVIVSAARTAIGSFNGALSTVPVHEMGTTVIKEVLQRAKVAPEEVSEVIFGHVLTAGNSSVAQDRSGSLETAFIYMCVCARTHTHHHHHTLLCLEFSLLGFFLSLLLPLAEVTAPLQAFSVSDLRPRDCIAFALLEAQQSIHSPPHTPNMSHSQ</sequence>
<evidence type="ECO:0000259" key="5">
    <source>
        <dbReference type="Pfam" id="PF00108"/>
    </source>
</evidence>
<comment type="similarity">
    <text evidence="1">Belongs to the thiolase-like superfamily. Thiolase family.</text>
</comment>
<dbReference type="InterPro" id="IPR020616">
    <property type="entry name" value="Thiolase_N"/>
</dbReference>